<evidence type="ECO:0000256" key="14">
    <source>
        <dbReference type="HAMAP-Rule" id="MF_01849"/>
    </source>
</evidence>
<evidence type="ECO:0000313" key="16">
    <source>
        <dbReference type="EMBL" id="SET26633.1"/>
    </source>
</evidence>
<feature type="active site" description="Proton acceptor" evidence="14">
    <location>
        <position position="101"/>
    </location>
</feature>
<evidence type="ECO:0000256" key="6">
    <source>
        <dbReference type="ARBA" id="ARBA00022603"/>
    </source>
</evidence>
<dbReference type="GO" id="GO:0030488">
    <property type="term" value="P:tRNA methylation"/>
    <property type="evidence" value="ECO:0007669"/>
    <property type="project" value="UniProtKB-UniRule"/>
</dbReference>
<comment type="similarity">
    <text evidence="2 14">Belongs to the radical SAM superfamily. RlmN family.</text>
</comment>
<evidence type="ECO:0000256" key="9">
    <source>
        <dbReference type="ARBA" id="ARBA00022694"/>
    </source>
</evidence>
<evidence type="ECO:0000256" key="4">
    <source>
        <dbReference type="ARBA" id="ARBA00022490"/>
    </source>
</evidence>
<comment type="caution">
    <text evidence="14">Lacks conserved residue(s) required for the propagation of feature annotation.</text>
</comment>
<keyword evidence="6 14" id="KW-0489">Methyltransferase</keyword>
<dbReference type="Pfam" id="PF04055">
    <property type="entry name" value="Radical_SAM"/>
    <property type="match status" value="1"/>
</dbReference>
<dbReference type="InterPro" id="IPR004383">
    <property type="entry name" value="rRNA_lsu_MTrfase_RlmN/Cfr"/>
</dbReference>
<evidence type="ECO:0000313" key="17">
    <source>
        <dbReference type="Proteomes" id="UP000181981"/>
    </source>
</evidence>
<dbReference type="CDD" id="cd01335">
    <property type="entry name" value="Radical_SAM"/>
    <property type="match status" value="1"/>
</dbReference>
<dbReference type="GO" id="GO:0070040">
    <property type="term" value="F:rRNA (adenine(2503)-C2-)-methyltransferase activity"/>
    <property type="evidence" value="ECO:0007669"/>
    <property type="project" value="UniProtKB-UniRule"/>
</dbReference>
<dbReference type="SUPFAM" id="SSF102114">
    <property type="entry name" value="Radical SAM enzymes"/>
    <property type="match status" value="1"/>
</dbReference>
<feature type="binding site" evidence="14">
    <location>
        <position position="121"/>
    </location>
    <ligand>
        <name>[4Fe-4S] cluster</name>
        <dbReference type="ChEBI" id="CHEBI:49883"/>
        <note>4Fe-4S-S-AdoMet</note>
    </ligand>
</feature>
<dbReference type="InterPro" id="IPR007197">
    <property type="entry name" value="rSAM"/>
</dbReference>
<dbReference type="HAMAP" id="MF_01849">
    <property type="entry name" value="RNA_methyltr_RlmN"/>
    <property type="match status" value="1"/>
</dbReference>
<evidence type="ECO:0000256" key="2">
    <source>
        <dbReference type="ARBA" id="ARBA00007544"/>
    </source>
</evidence>
<dbReference type="GO" id="GO:0005737">
    <property type="term" value="C:cytoplasm"/>
    <property type="evidence" value="ECO:0007669"/>
    <property type="project" value="UniProtKB-SubCell"/>
</dbReference>
<proteinExistence type="inferred from homology"/>
<keyword evidence="5 14" id="KW-0698">rRNA processing</keyword>
<evidence type="ECO:0000259" key="15">
    <source>
        <dbReference type="PROSITE" id="PS51918"/>
    </source>
</evidence>
<feature type="binding site" evidence="14">
    <location>
        <begin position="166"/>
        <end position="167"/>
    </location>
    <ligand>
        <name>S-adenosyl-L-methionine</name>
        <dbReference type="ChEBI" id="CHEBI:59789"/>
    </ligand>
</feature>
<evidence type="ECO:0000256" key="13">
    <source>
        <dbReference type="ARBA" id="ARBA00023157"/>
    </source>
</evidence>
<evidence type="ECO:0000256" key="8">
    <source>
        <dbReference type="ARBA" id="ARBA00022691"/>
    </source>
</evidence>
<keyword evidence="7 14" id="KW-0808">Transferase</keyword>
<feature type="binding site" evidence="14">
    <location>
        <position position="296"/>
    </location>
    <ligand>
        <name>S-adenosyl-L-methionine</name>
        <dbReference type="ChEBI" id="CHEBI:59789"/>
    </ligand>
</feature>
<dbReference type="GO" id="GO:0070475">
    <property type="term" value="P:rRNA base methylation"/>
    <property type="evidence" value="ECO:0007669"/>
    <property type="project" value="UniProtKB-UniRule"/>
</dbReference>
<dbReference type="PANTHER" id="PTHR30544">
    <property type="entry name" value="23S RRNA METHYLTRANSFERASE"/>
    <property type="match status" value="1"/>
</dbReference>
<dbReference type="GO" id="GO:0051539">
    <property type="term" value="F:4 iron, 4 sulfur cluster binding"/>
    <property type="evidence" value="ECO:0007669"/>
    <property type="project" value="UniProtKB-UniRule"/>
</dbReference>
<keyword evidence="4 14" id="KW-0963">Cytoplasm</keyword>
<dbReference type="Gene3D" id="3.20.20.70">
    <property type="entry name" value="Aldolase class I"/>
    <property type="match status" value="1"/>
</dbReference>
<evidence type="ECO:0000256" key="7">
    <source>
        <dbReference type="ARBA" id="ARBA00022679"/>
    </source>
</evidence>
<dbReference type="FunFam" id="3.20.20.70:FF:000014">
    <property type="entry name" value="Probable dual-specificity RNA methyltransferase RlmN"/>
    <property type="match status" value="1"/>
</dbReference>
<comment type="catalytic activity">
    <reaction evidence="14">
        <text>adenosine(2503) in 23S rRNA + 2 reduced [2Fe-2S]-[ferredoxin] + 2 S-adenosyl-L-methionine = 2-methyladenosine(2503) in 23S rRNA + 5'-deoxyadenosine + L-methionine + 2 oxidized [2Fe-2S]-[ferredoxin] + S-adenosyl-L-homocysteine</text>
        <dbReference type="Rhea" id="RHEA:42916"/>
        <dbReference type="Rhea" id="RHEA-COMP:10000"/>
        <dbReference type="Rhea" id="RHEA-COMP:10001"/>
        <dbReference type="Rhea" id="RHEA-COMP:10152"/>
        <dbReference type="Rhea" id="RHEA-COMP:10282"/>
        <dbReference type="ChEBI" id="CHEBI:17319"/>
        <dbReference type="ChEBI" id="CHEBI:33737"/>
        <dbReference type="ChEBI" id="CHEBI:33738"/>
        <dbReference type="ChEBI" id="CHEBI:57844"/>
        <dbReference type="ChEBI" id="CHEBI:57856"/>
        <dbReference type="ChEBI" id="CHEBI:59789"/>
        <dbReference type="ChEBI" id="CHEBI:74411"/>
        <dbReference type="ChEBI" id="CHEBI:74497"/>
        <dbReference type="EC" id="2.1.1.192"/>
    </reaction>
</comment>
<keyword evidence="11 14" id="KW-0408">Iron</keyword>
<evidence type="ECO:0000256" key="1">
    <source>
        <dbReference type="ARBA" id="ARBA00004496"/>
    </source>
</evidence>
<dbReference type="EC" id="2.1.1.192" evidence="14"/>
<dbReference type="GO" id="GO:0019843">
    <property type="term" value="F:rRNA binding"/>
    <property type="evidence" value="ECO:0007669"/>
    <property type="project" value="UniProtKB-UniRule"/>
</dbReference>
<dbReference type="GO" id="GO:0000049">
    <property type="term" value="F:tRNA binding"/>
    <property type="evidence" value="ECO:0007669"/>
    <property type="project" value="UniProtKB-UniRule"/>
</dbReference>
<feature type="binding site" evidence="14">
    <location>
        <position position="125"/>
    </location>
    <ligand>
        <name>[4Fe-4S] cluster</name>
        <dbReference type="ChEBI" id="CHEBI:49883"/>
        <note>4Fe-4S-S-AdoMet</note>
    </ligand>
</feature>
<protein>
    <recommendedName>
        <fullName evidence="14">Probable dual-specificity RNA methyltransferase RlmN</fullName>
        <ecNumber evidence="14">2.1.1.192</ecNumber>
    </recommendedName>
    <alternativeName>
        <fullName evidence="14">23S rRNA (adenine(2503)-C(2))-methyltransferase</fullName>
    </alternativeName>
    <alternativeName>
        <fullName evidence="14">23S rRNA m2A2503 methyltransferase</fullName>
    </alternativeName>
    <alternativeName>
        <fullName evidence="14">Ribosomal RNA large subunit methyltransferase N</fullName>
    </alternativeName>
    <alternativeName>
        <fullName evidence="14">tRNA (adenine(37)-C(2))-methyltransferase</fullName>
    </alternativeName>
    <alternativeName>
        <fullName evidence="14">tRNA m2A37 methyltransferase</fullName>
    </alternativeName>
</protein>
<comment type="miscellaneous">
    <text evidence="14">Reaction proceeds by a ping-pong mechanism involving intermediate methylation of a conserved cysteine residue.</text>
</comment>
<dbReference type="EMBL" id="FOHT01000009">
    <property type="protein sequence ID" value="SET26633.1"/>
    <property type="molecule type" value="Genomic_DNA"/>
</dbReference>
<dbReference type="Proteomes" id="UP000181981">
    <property type="component" value="Unassembled WGS sequence"/>
</dbReference>
<evidence type="ECO:0000256" key="11">
    <source>
        <dbReference type="ARBA" id="ARBA00023004"/>
    </source>
</evidence>
<dbReference type="InterPro" id="IPR040072">
    <property type="entry name" value="Methyltransferase_A"/>
</dbReference>
<dbReference type="PROSITE" id="PS51918">
    <property type="entry name" value="RADICAL_SAM"/>
    <property type="match status" value="1"/>
</dbReference>
<feature type="binding site" evidence="14">
    <location>
        <begin position="220"/>
        <end position="222"/>
    </location>
    <ligand>
        <name>S-adenosyl-L-methionine</name>
        <dbReference type="ChEBI" id="CHEBI:59789"/>
    </ligand>
</feature>
<dbReference type="GO" id="GO:0002935">
    <property type="term" value="F:tRNA (adenine(37)-C2)-methyltransferase activity"/>
    <property type="evidence" value="ECO:0007669"/>
    <property type="project" value="UniProtKB-UniRule"/>
</dbReference>
<keyword evidence="8 14" id="KW-0949">S-adenosyl-L-methionine</keyword>
<keyword evidence="10 14" id="KW-0479">Metal-binding</keyword>
<organism evidence="16 17">
    <name type="scientific">Draconibacterium orientale</name>
    <dbReference type="NCBI Taxonomy" id="1168034"/>
    <lineage>
        <taxon>Bacteria</taxon>
        <taxon>Pseudomonadati</taxon>
        <taxon>Bacteroidota</taxon>
        <taxon>Bacteroidia</taxon>
        <taxon>Marinilabiliales</taxon>
        <taxon>Prolixibacteraceae</taxon>
        <taxon>Draconibacterium</taxon>
    </lineage>
</organism>
<gene>
    <name evidence="14" type="primary">rlmN</name>
    <name evidence="16" type="ORF">SAMN05444285_10927</name>
</gene>
<feature type="binding site" evidence="14">
    <location>
        <position position="128"/>
    </location>
    <ligand>
        <name>[4Fe-4S] cluster</name>
        <dbReference type="ChEBI" id="CHEBI:49883"/>
        <note>4Fe-4S-S-AdoMet</note>
    </ligand>
</feature>
<dbReference type="SFLD" id="SFLDS00029">
    <property type="entry name" value="Radical_SAM"/>
    <property type="match status" value="1"/>
</dbReference>
<keyword evidence="12 14" id="KW-0411">Iron-sulfur</keyword>
<evidence type="ECO:0000256" key="3">
    <source>
        <dbReference type="ARBA" id="ARBA00022485"/>
    </source>
</evidence>
<evidence type="ECO:0000256" key="5">
    <source>
        <dbReference type="ARBA" id="ARBA00022552"/>
    </source>
</evidence>
<dbReference type="SFLD" id="SFLDG01062">
    <property type="entry name" value="methyltransferase_(Class_A)"/>
    <property type="match status" value="1"/>
</dbReference>
<dbReference type="PIRSF" id="PIRSF006004">
    <property type="entry name" value="CHP00048"/>
    <property type="match status" value="1"/>
</dbReference>
<keyword evidence="13 14" id="KW-1015">Disulfide bond</keyword>
<dbReference type="InterPro" id="IPR027492">
    <property type="entry name" value="RNA_MTrfase_RlmN"/>
</dbReference>
<dbReference type="Gene3D" id="1.10.150.530">
    <property type="match status" value="1"/>
</dbReference>
<dbReference type="GO" id="GO:0046872">
    <property type="term" value="F:metal ion binding"/>
    <property type="evidence" value="ECO:0007669"/>
    <property type="project" value="UniProtKB-KW"/>
</dbReference>
<dbReference type="AlphaFoldDB" id="A0A1I0D3F8"/>
<reference evidence="16 17" key="1">
    <citation type="submission" date="2016-10" db="EMBL/GenBank/DDBJ databases">
        <authorList>
            <person name="de Groot N.N."/>
        </authorList>
    </citation>
    <scope>NUCLEOTIDE SEQUENCE [LARGE SCALE GENOMIC DNA]</scope>
    <source>
        <strain evidence="16 17">DSM 25947</strain>
    </source>
</reference>
<dbReference type="SFLD" id="SFLDF00275">
    <property type="entry name" value="adenosine_C2_methyltransferase"/>
    <property type="match status" value="1"/>
</dbReference>
<comment type="cofactor">
    <cofactor evidence="14">
        <name>[4Fe-4S] cluster</name>
        <dbReference type="ChEBI" id="CHEBI:49883"/>
    </cofactor>
    <text evidence="14">Binds 1 [4Fe-4S] cluster. The cluster is coordinated with 3 cysteines and an exchangeable S-adenosyl-L-methionine.</text>
</comment>
<feature type="active site" description="S-methylcysteine intermediate" evidence="14">
    <location>
        <position position="339"/>
    </location>
</feature>
<comment type="catalytic activity">
    <reaction evidence="14">
        <text>adenosine(37) in tRNA + 2 reduced [2Fe-2S]-[ferredoxin] + 2 S-adenosyl-L-methionine = 2-methyladenosine(37) in tRNA + 5'-deoxyadenosine + L-methionine + 2 oxidized [2Fe-2S]-[ferredoxin] + S-adenosyl-L-homocysteine</text>
        <dbReference type="Rhea" id="RHEA:43332"/>
        <dbReference type="Rhea" id="RHEA-COMP:10000"/>
        <dbReference type="Rhea" id="RHEA-COMP:10001"/>
        <dbReference type="Rhea" id="RHEA-COMP:10162"/>
        <dbReference type="Rhea" id="RHEA-COMP:10485"/>
        <dbReference type="ChEBI" id="CHEBI:17319"/>
        <dbReference type="ChEBI" id="CHEBI:33737"/>
        <dbReference type="ChEBI" id="CHEBI:33738"/>
        <dbReference type="ChEBI" id="CHEBI:57844"/>
        <dbReference type="ChEBI" id="CHEBI:57856"/>
        <dbReference type="ChEBI" id="CHEBI:59789"/>
        <dbReference type="ChEBI" id="CHEBI:74411"/>
        <dbReference type="ChEBI" id="CHEBI:74497"/>
        <dbReference type="EC" id="2.1.1.192"/>
    </reaction>
</comment>
<dbReference type="InterPro" id="IPR013785">
    <property type="entry name" value="Aldolase_TIM"/>
</dbReference>
<keyword evidence="9 14" id="KW-0819">tRNA processing</keyword>
<dbReference type="NCBIfam" id="TIGR00048">
    <property type="entry name" value="rRNA_mod_RlmN"/>
    <property type="match status" value="1"/>
</dbReference>
<sequence length="353" mass="40225">MRYLCSKFTGMKERLFGKTLGELQELVVELGLPKFTAKQITDWLYKKQISSIEEMTNLSKKARELLSERFEFGLTPYTKVSASIDGTRKYLFPTIQNKFIETAMIPERDRKTVCVSSQVGCKMGCLFCFTAKQGFQGQLSAGEIINQIKSIDEVEEVSNIVYMGMGEPFDNLEEVLKSLEILTSEWGFAMSPRRITVSTIGIIPGMLTFLEKSEAHLAVSLHTPFHEERQKIMPVQVAYPIEEVIDEIKSWDFGRQRRVSFEYILFEDLNDSQKHVDELARLLSGLKCRINLIRFHPVPGTPLKSPGEETIQRFKDALNKKGILTTVRASRGQDIYAACGLLSTKELVKTERR</sequence>
<keyword evidence="3 14" id="KW-0004">4Fe-4S</keyword>
<feature type="domain" description="Radical SAM core" evidence="15">
    <location>
        <begin position="107"/>
        <end position="334"/>
    </location>
</feature>
<accession>A0A1I0D3F8</accession>
<dbReference type="Pfam" id="PF21016">
    <property type="entry name" value="RlmN_N"/>
    <property type="match status" value="1"/>
</dbReference>
<dbReference type="PANTHER" id="PTHR30544:SF5">
    <property type="entry name" value="RADICAL SAM CORE DOMAIN-CONTAINING PROTEIN"/>
    <property type="match status" value="1"/>
</dbReference>
<comment type="function">
    <text evidence="14">Specifically methylates position 2 of adenine 2503 in 23S rRNA and position 2 of adenine 37 in tRNAs.</text>
</comment>
<evidence type="ECO:0000256" key="10">
    <source>
        <dbReference type="ARBA" id="ARBA00022723"/>
    </source>
</evidence>
<name>A0A1I0D3F8_9BACT</name>
<comment type="subcellular location">
    <subcellularLocation>
        <location evidence="1 14">Cytoplasm</location>
    </subcellularLocation>
</comment>
<dbReference type="InterPro" id="IPR058240">
    <property type="entry name" value="rSAM_sf"/>
</dbReference>
<dbReference type="InterPro" id="IPR048641">
    <property type="entry name" value="RlmN_N"/>
</dbReference>
<feature type="binding site" evidence="14">
    <location>
        <position position="198"/>
    </location>
    <ligand>
        <name>S-adenosyl-L-methionine</name>
        <dbReference type="ChEBI" id="CHEBI:59789"/>
    </ligand>
</feature>
<evidence type="ECO:0000256" key="12">
    <source>
        <dbReference type="ARBA" id="ARBA00023014"/>
    </source>
</evidence>